<name>A0A6C0D9K1_9ZZZZ</name>
<organism evidence="2">
    <name type="scientific">viral metagenome</name>
    <dbReference type="NCBI Taxonomy" id="1070528"/>
    <lineage>
        <taxon>unclassified sequences</taxon>
        <taxon>metagenomes</taxon>
        <taxon>organismal metagenomes</taxon>
    </lineage>
</organism>
<dbReference type="GO" id="GO:0016539">
    <property type="term" value="P:intein-mediated protein splicing"/>
    <property type="evidence" value="ECO:0007669"/>
    <property type="project" value="InterPro"/>
</dbReference>
<dbReference type="InterPro" id="IPR036844">
    <property type="entry name" value="Hint_dom_sf"/>
</dbReference>
<dbReference type="Gene3D" id="2.170.16.10">
    <property type="entry name" value="Hedgehog/Intein (Hint) domain"/>
    <property type="match status" value="1"/>
</dbReference>
<dbReference type="InterPro" id="IPR028992">
    <property type="entry name" value="Hedgehog/Intein_dom"/>
</dbReference>
<dbReference type="AlphaFoldDB" id="A0A6C0D9K1"/>
<sequence length="402" mass="43872">MPAAPIITAASTDSNDNGYLEWNSDETVASYTIWITDICDGSNSGSFPAPPGNAVNLSNLPDGHILIVWLTATGIDGSTSDPSQKVLLIPTRPTTVISRDELDVALLSGAVGIYEVSNVTGIYQSDTSVQITAVACAEGSTTIIDTSLLPSNDELYIPINNGTIILQTPGNNTYTFTFSLVNGSEVVTLSVNGGPQQRLGINTTFMVDRITYIVNSIFPFIPIKVPLLLPCFMGDAPVLTPSGYRRMDSLSVEDKVLTPCGRVVEIKYISKTRVQPGDSANPYIIEKGMFKANKRLLISPHHAVFIPSRGMVEAYRLGLKQMKMKKEFFYYNLELPNWENMIVAGVEVESLAPKKRIICSTAEFEAFVNSLSPVVRANINIIAKQLPENRTEACIIRKRTNT</sequence>
<dbReference type="Pfam" id="PF13403">
    <property type="entry name" value="Hint_2"/>
    <property type="match status" value="1"/>
</dbReference>
<feature type="domain" description="Hedgehog/Intein (Hint)" evidence="1">
    <location>
        <begin position="230"/>
        <end position="354"/>
    </location>
</feature>
<accession>A0A6C0D9K1</accession>
<dbReference type="InterPro" id="IPR006141">
    <property type="entry name" value="Intein_N"/>
</dbReference>
<protein>
    <recommendedName>
        <fullName evidence="1">Hedgehog/Intein (Hint) domain-containing protein</fullName>
    </recommendedName>
</protein>
<proteinExistence type="predicted"/>
<dbReference type="PROSITE" id="PS50817">
    <property type="entry name" value="INTEIN_N_TER"/>
    <property type="match status" value="1"/>
</dbReference>
<reference evidence="2" key="1">
    <citation type="journal article" date="2020" name="Nature">
        <title>Giant virus diversity and host interactions through global metagenomics.</title>
        <authorList>
            <person name="Schulz F."/>
            <person name="Roux S."/>
            <person name="Paez-Espino D."/>
            <person name="Jungbluth S."/>
            <person name="Walsh D.A."/>
            <person name="Denef V.J."/>
            <person name="McMahon K.D."/>
            <person name="Konstantinidis K.T."/>
            <person name="Eloe-Fadrosh E.A."/>
            <person name="Kyrpides N.C."/>
            <person name="Woyke T."/>
        </authorList>
    </citation>
    <scope>NUCLEOTIDE SEQUENCE</scope>
    <source>
        <strain evidence="2">GVMAG-M-3300023174-132</strain>
    </source>
</reference>
<dbReference type="CDD" id="cd00081">
    <property type="entry name" value="Hint"/>
    <property type="match status" value="1"/>
</dbReference>
<dbReference type="SUPFAM" id="SSF51294">
    <property type="entry name" value="Hedgehog/intein (Hint) domain"/>
    <property type="match status" value="1"/>
</dbReference>
<evidence type="ECO:0000313" key="2">
    <source>
        <dbReference type="EMBL" id="QHT13696.1"/>
    </source>
</evidence>
<dbReference type="EMBL" id="MN739576">
    <property type="protein sequence ID" value="QHT13696.1"/>
    <property type="molecule type" value="Genomic_DNA"/>
</dbReference>
<evidence type="ECO:0000259" key="1">
    <source>
        <dbReference type="Pfam" id="PF13403"/>
    </source>
</evidence>